<accession>A0A8G1ZDM8</accession>
<evidence type="ECO:0000313" key="4">
    <source>
        <dbReference type="Proteomes" id="UP000291572"/>
    </source>
</evidence>
<dbReference type="AlphaFoldDB" id="A0A8G1ZDM8"/>
<organism evidence="3 4">
    <name type="scientific">Sphingobium cupriresistens</name>
    <dbReference type="NCBI Taxonomy" id="1132417"/>
    <lineage>
        <taxon>Bacteria</taxon>
        <taxon>Pseudomonadati</taxon>
        <taxon>Pseudomonadota</taxon>
        <taxon>Alphaproteobacteria</taxon>
        <taxon>Sphingomonadales</taxon>
        <taxon>Sphingomonadaceae</taxon>
        <taxon>Sphingobium</taxon>
    </lineage>
</organism>
<evidence type="ECO:0000313" key="3">
    <source>
        <dbReference type="EMBL" id="RYM06468.1"/>
    </source>
</evidence>
<proteinExistence type="predicted"/>
<feature type="chain" id="PRO_5034706777" evidence="2">
    <location>
        <begin position="25"/>
        <end position="329"/>
    </location>
</feature>
<feature type="compositionally biased region" description="Polar residues" evidence="1">
    <location>
        <begin position="70"/>
        <end position="83"/>
    </location>
</feature>
<feature type="signal peptide" evidence="2">
    <location>
        <begin position="1"/>
        <end position="24"/>
    </location>
</feature>
<feature type="region of interest" description="Disordered" evidence="1">
    <location>
        <begin position="56"/>
        <end position="115"/>
    </location>
</feature>
<reference evidence="3 4" key="1">
    <citation type="submission" date="2019-02" db="EMBL/GenBank/DDBJ databases">
        <authorList>
            <person name="Feng G."/>
        </authorList>
    </citation>
    <scope>NUCLEOTIDE SEQUENCE [LARGE SCALE GENOMIC DNA]</scope>
    <source>
        <strain evidence="3 4">CCTCC AB 2011146</strain>
    </source>
</reference>
<dbReference type="PROSITE" id="PS51318">
    <property type="entry name" value="TAT"/>
    <property type="match status" value="1"/>
</dbReference>
<feature type="region of interest" description="Disordered" evidence="1">
    <location>
        <begin position="19"/>
        <end position="43"/>
    </location>
</feature>
<dbReference type="RefSeq" id="WP_129927619.1">
    <property type="nucleotide sequence ID" value="NZ_SEOO01000058.1"/>
</dbReference>
<protein>
    <submittedName>
        <fullName evidence="3">Uncharacterized protein</fullName>
    </submittedName>
</protein>
<dbReference type="OrthoDB" id="7054794at2"/>
<gene>
    <name evidence="3" type="ORF">EWH12_20095</name>
</gene>
<name>A0A8G1ZDM8_9SPHN</name>
<dbReference type="Proteomes" id="UP000291572">
    <property type="component" value="Unassembled WGS sequence"/>
</dbReference>
<evidence type="ECO:0000256" key="1">
    <source>
        <dbReference type="SAM" id="MobiDB-lite"/>
    </source>
</evidence>
<sequence length="329" mass="35661">MTYRRIALGALLAAGSATLTPAHSQTQAPVAAQAPGNGGGIRWKKEVPVIPAGAWTGKTLSDGQPDVQGFFSNTISNHSNFTDPQAGPPGEPSATAKLPRDQRAPSRVTDPADGQIPYLPAARALQEDFAKNFPNPDKARYIEPLARCAPAGVPKSFMWHGFEVRQFPGYVVLLFDSGTRIIPLSPRTPLHASIKLWNGNAQGHWEGNTLVVNVTNNNGKPLFGRYGDFMSENATVVERFIFDPEGKGFNYVATFTDPTVYSRPWTATIPARRYTEADAPDGWHYDVKPANRPGRPLLHERVERVCIENNGPFGGGAVGVPSDKPVIAR</sequence>
<keyword evidence="2" id="KW-0732">Signal</keyword>
<evidence type="ECO:0000256" key="2">
    <source>
        <dbReference type="SAM" id="SignalP"/>
    </source>
</evidence>
<dbReference type="EMBL" id="SEOO01000058">
    <property type="protein sequence ID" value="RYM06468.1"/>
    <property type="molecule type" value="Genomic_DNA"/>
</dbReference>
<comment type="caution">
    <text evidence="3">The sequence shown here is derived from an EMBL/GenBank/DDBJ whole genome shotgun (WGS) entry which is preliminary data.</text>
</comment>
<dbReference type="InterPro" id="IPR006311">
    <property type="entry name" value="TAT_signal"/>
</dbReference>